<evidence type="ECO:0000256" key="6">
    <source>
        <dbReference type="ARBA" id="ARBA00022763"/>
    </source>
</evidence>
<keyword evidence="10 15" id="KW-0267">Excision nuclease</keyword>
<dbReference type="EC" id="3.1.-.-" evidence="15"/>
<dbReference type="InterPro" id="IPR008918">
    <property type="entry name" value="HhH2"/>
</dbReference>
<dbReference type="CDD" id="cd09901">
    <property type="entry name" value="H3TH_FEN1-like"/>
    <property type="match status" value="1"/>
</dbReference>
<evidence type="ECO:0000256" key="1">
    <source>
        <dbReference type="ARBA" id="ARBA00004123"/>
    </source>
</evidence>
<sequence length="293" mass="32671">MGIQGLLRAMKPFTKPVHVSKYTGQRVGIDAYSWLHKGAYSCSMELCVNGGKGSELPYLQYFMHRINLLRHHHVTPVVVFDGGNLTFKSATENQRQRNREANLVLAQKSLEKGDVTSAIEFFQRAVCITPSMAHQLIQILRAEKVEFVVAPYEADAQLAYLSSVGSDKGGIAAVITEDSDLLAYGCEAIIFKMDRNGNGEEILLDEVFNSTTREFSLRNFDKQLFTGMCVLAGCDFLPSVPGIGIKRAHGLVSKYRNLDRVLSVIKVDKSEQMPEGYCKSFREAVAVFHHARM</sequence>
<keyword evidence="5 15" id="KW-0479">Metal-binding</keyword>
<dbReference type="InterPro" id="IPR006085">
    <property type="entry name" value="XPG_DNA_repair_N"/>
</dbReference>
<dbReference type="GO" id="GO:0046872">
    <property type="term" value="F:metal ion binding"/>
    <property type="evidence" value="ECO:0007669"/>
    <property type="project" value="UniProtKB-UniRule"/>
</dbReference>
<feature type="domain" description="XPG-I" evidence="16">
    <location>
        <begin position="141"/>
        <end position="217"/>
    </location>
</feature>
<dbReference type="PROSITE" id="PS50005">
    <property type="entry name" value="TPR"/>
    <property type="match status" value="1"/>
</dbReference>
<dbReference type="InterPro" id="IPR006086">
    <property type="entry name" value="XPG-I_dom"/>
</dbReference>
<dbReference type="PRINTS" id="PR00853">
    <property type="entry name" value="XPGRADSUPER"/>
</dbReference>
<gene>
    <name evidence="18" type="ORF">AMTR_s00005p00265020</name>
</gene>
<dbReference type="SUPFAM" id="SSF47807">
    <property type="entry name" value="5' to 3' exonuclease, C-terminal subdomain"/>
    <property type="match status" value="1"/>
</dbReference>
<dbReference type="PANTHER" id="PTHR11081">
    <property type="entry name" value="FLAP ENDONUCLEASE FAMILY MEMBER"/>
    <property type="match status" value="1"/>
</dbReference>
<evidence type="ECO:0000313" key="18">
    <source>
        <dbReference type="EMBL" id="ERN06947.1"/>
    </source>
</evidence>
<dbReference type="GO" id="GO:0005634">
    <property type="term" value="C:nucleus"/>
    <property type="evidence" value="ECO:0007669"/>
    <property type="project" value="UniProtKB-SubCell"/>
</dbReference>
<keyword evidence="11 15" id="KW-0234">DNA repair</keyword>
<dbReference type="AlphaFoldDB" id="W1PAM5"/>
<dbReference type="Pfam" id="PF00752">
    <property type="entry name" value="XPG_N"/>
    <property type="match status" value="1"/>
</dbReference>
<dbReference type="GO" id="GO:0035312">
    <property type="term" value="F:5'-3' DNA exonuclease activity"/>
    <property type="evidence" value="ECO:0007669"/>
    <property type="project" value="UniProtKB-UniRule"/>
</dbReference>
<dbReference type="Gramene" id="ERN06947">
    <property type="protein sequence ID" value="ERN06947"/>
    <property type="gene ID" value="AMTR_s00005p00265020"/>
</dbReference>
<keyword evidence="6 15" id="KW-0227">DNA damage</keyword>
<dbReference type="SUPFAM" id="SSF88723">
    <property type="entry name" value="PIN domain-like"/>
    <property type="match status" value="1"/>
</dbReference>
<dbReference type="FunFam" id="3.40.50.1010:FF:000002">
    <property type="entry name" value="Exonuclease 1, putative"/>
    <property type="match status" value="1"/>
</dbReference>
<dbReference type="FunFam" id="1.10.150.20:FF:000011">
    <property type="entry name" value="exonuclease 1"/>
    <property type="match status" value="1"/>
</dbReference>
<dbReference type="GO" id="GO:0017108">
    <property type="term" value="F:5'-flap endonuclease activity"/>
    <property type="evidence" value="ECO:0000318"/>
    <property type="project" value="GO_Central"/>
</dbReference>
<evidence type="ECO:0000256" key="15">
    <source>
        <dbReference type="RuleBase" id="RU910737"/>
    </source>
</evidence>
<dbReference type="EMBL" id="KI393866">
    <property type="protein sequence ID" value="ERN06947.1"/>
    <property type="molecule type" value="Genomic_DNA"/>
</dbReference>
<evidence type="ECO:0000256" key="11">
    <source>
        <dbReference type="ARBA" id="ARBA00023204"/>
    </source>
</evidence>
<comment type="function">
    <text evidence="15">5'-&gt;3' double-stranded DNA exonuclease which may also possess a cryptic 3'-&gt;5' double-stranded DNA exonuclease activity. Functions in DNA mismatch repair.</text>
</comment>
<dbReference type="HOGENOM" id="CLU_008978_3_0_1"/>
<comment type="cofactor">
    <cofactor evidence="15">
        <name>Mg(2+)</name>
        <dbReference type="ChEBI" id="CHEBI:18420"/>
    </cofactor>
    <text evidence="15">Binds 2 magnesium ions per subunit. They probably participate in the reaction catalyzed by the enzyme. May bind an additional third magnesium ion after substrate binding.</text>
</comment>
<dbReference type="OMA" id="DCITTED"/>
<keyword evidence="8 15" id="KW-0378">Hydrolase</keyword>
<evidence type="ECO:0000256" key="2">
    <source>
        <dbReference type="ARBA" id="ARBA00010563"/>
    </source>
</evidence>
<keyword evidence="15" id="KW-0269">Exonuclease</keyword>
<reference evidence="19" key="1">
    <citation type="journal article" date="2013" name="Science">
        <title>The Amborella genome and the evolution of flowering plants.</title>
        <authorList>
            <consortium name="Amborella Genome Project"/>
        </authorList>
    </citation>
    <scope>NUCLEOTIDE SEQUENCE [LARGE SCALE GENOMIC DNA]</scope>
</reference>
<evidence type="ECO:0000256" key="10">
    <source>
        <dbReference type="ARBA" id="ARBA00022881"/>
    </source>
</evidence>
<keyword evidence="9 15" id="KW-0460">Magnesium</keyword>
<dbReference type="PANTHER" id="PTHR11081:SF8">
    <property type="entry name" value="EXONUCLEASE 1"/>
    <property type="match status" value="1"/>
</dbReference>
<feature type="domain" description="XPG N-terminal" evidence="17">
    <location>
        <begin position="1"/>
        <end position="102"/>
    </location>
</feature>
<evidence type="ECO:0000256" key="5">
    <source>
        <dbReference type="ARBA" id="ARBA00022723"/>
    </source>
</evidence>
<keyword evidence="19" id="KW-1185">Reference proteome</keyword>
<proteinExistence type="inferred from homology"/>
<dbReference type="SMART" id="SM00484">
    <property type="entry name" value="XPGI"/>
    <property type="match status" value="1"/>
</dbReference>
<dbReference type="Gene3D" id="1.10.150.20">
    <property type="entry name" value="5' to 3' exonuclease, C-terminal subdomain"/>
    <property type="match status" value="1"/>
</dbReference>
<comment type="subcellular location">
    <subcellularLocation>
        <location evidence="1 15">Nucleus</location>
    </subcellularLocation>
</comment>
<dbReference type="Gene3D" id="3.40.50.1010">
    <property type="entry name" value="5'-nuclease"/>
    <property type="match status" value="1"/>
</dbReference>
<evidence type="ECO:0000256" key="13">
    <source>
        <dbReference type="ARBA" id="ARBA00060210"/>
    </source>
</evidence>
<dbReference type="Pfam" id="PF00867">
    <property type="entry name" value="XPG_I"/>
    <property type="match status" value="1"/>
</dbReference>
<dbReference type="InterPro" id="IPR019734">
    <property type="entry name" value="TPR_rpt"/>
</dbReference>
<dbReference type="eggNOG" id="KOG2518">
    <property type="taxonomic scope" value="Eukaryota"/>
</dbReference>
<dbReference type="CDD" id="cd09857">
    <property type="entry name" value="PIN_EXO1"/>
    <property type="match status" value="1"/>
</dbReference>
<dbReference type="InterPro" id="IPR029060">
    <property type="entry name" value="PIN-like_dom_sf"/>
</dbReference>
<dbReference type="GO" id="GO:0006281">
    <property type="term" value="P:DNA repair"/>
    <property type="evidence" value="ECO:0007669"/>
    <property type="project" value="UniProtKB-UniRule"/>
</dbReference>
<evidence type="ECO:0000256" key="14">
    <source>
        <dbReference type="PROSITE-ProRule" id="PRU00339"/>
    </source>
</evidence>
<evidence type="ECO:0000256" key="7">
    <source>
        <dbReference type="ARBA" id="ARBA00022769"/>
    </source>
</evidence>
<evidence type="ECO:0000259" key="16">
    <source>
        <dbReference type="SMART" id="SM00484"/>
    </source>
</evidence>
<evidence type="ECO:0000259" key="17">
    <source>
        <dbReference type="SMART" id="SM00485"/>
    </source>
</evidence>
<keyword evidence="7 15" id="KW-0228">DNA excision</keyword>
<evidence type="ECO:0000256" key="8">
    <source>
        <dbReference type="ARBA" id="ARBA00022801"/>
    </source>
</evidence>
<evidence type="ECO:0000256" key="9">
    <source>
        <dbReference type="ARBA" id="ARBA00022842"/>
    </source>
</evidence>
<evidence type="ECO:0000313" key="19">
    <source>
        <dbReference type="Proteomes" id="UP000017836"/>
    </source>
</evidence>
<dbReference type="Proteomes" id="UP000017836">
    <property type="component" value="Unassembled WGS sequence"/>
</dbReference>
<protein>
    <recommendedName>
        <fullName evidence="3 15">Exonuclease 1</fullName>
        <ecNumber evidence="15">3.1.-.-</ecNumber>
    </recommendedName>
</protein>
<feature type="repeat" description="TPR" evidence="14">
    <location>
        <begin position="99"/>
        <end position="132"/>
    </location>
</feature>
<dbReference type="SMART" id="SM00485">
    <property type="entry name" value="XPGN"/>
    <property type="match status" value="1"/>
</dbReference>
<dbReference type="SMART" id="SM00279">
    <property type="entry name" value="HhH2"/>
    <property type="match status" value="1"/>
</dbReference>
<evidence type="ECO:0000256" key="4">
    <source>
        <dbReference type="ARBA" id="ARBA00022722"/>
    </source>
</evidence>
<comment type="similarity">
    <text evidence="2 15">Belongs to the XPG/RAD2 endonuclease family. EXO1 subfamily.</text>
</comment>
<keyword evidence="12 15" id="KW-0539">Nucleus</keyword>
<name>W1PAM5_AMBTC</name>
<dbReference type="InterPro" id="IPR006084">
    <property type="entry name" value="XPG/Rad2"/>
</dbReference>
<keyword evidence="15" id="KW-0238">DNA-binding</keyword>
<dbReference type="GO" id="GO:0003677">
    <property type="term" value="F:DNA binding"/>
    <property type="evidence" value="ECO:0007669"/>
    <property type="project" value="UniProtKB-UniRule"/>
</dbReference>
<evidence type="ECO:0000256" key="12">
    <source>
        <dbReference type="ARBA" id="ARBA00023242"/>
    </source>
</evidence>
<organism evidence="18 19">
    <name type="scientific">Amborella trichopoda</name>
    <dbReference type="NCBI Taxonomy" id="13333"/>
    <lineage>
        <taxon>Eukaryota</taxon>
        <taxon>Viridiplantae</taxon>
        <taxon>Streptophyta</taxon>
        <taxon>Embryophyta</taxon>
        <taxon>Tracheophyta</taxon>
        <taxon>Spermatophyta</taxon>
        <taxon>Magnoliopsida</taxon>
        <taxon>Amborellales</taxon>
        <taxon>Amborellaceae</taxon>
        <taxon>Amborella</taxon>
    </lineage>
</organism>
<dbReference type="InterPro" id="IPR044752">
    <property type="entry name" value="PIN-like_EXO1"/>
</dbReference>
<dbReference type="STRING" id="13333.W1PAM5"/>
<comment type="function">
    <text evidence="13">Putative 5'-&gt;3' double-stranded DNA exonuclease which may also contain a cryptic 3'-&gt;5' double-stranded DNA exonuclease activity. May be involved in DNA mismatch repair (MMR).</text>
</comment>
<evidence type="ECO:0000256" key="3">
    <source>
        <dbReference type="ARBA" id="ARBA00020324"/>
    </source>
</evidence>
<dbReference type="InterPro" id="IPR036279">
    <property type="entry name" value="5-3_exonuclease_C_sf"/>
</dbReference>
<keyword evidence="14" id="KW-0802">TPR repeat</keyword>
<keyword evidence="4 15" id="KW-0540">Nuclease</keyword>
<accession>W1PAM5</accession>